<organism evidence="2 3">
    <name type="scientific">Zasmidium cellare</name>
    <name type="common">Wine cellar mold</name>
    <name type="synonym">Racodium cellare</name>
    <dbReference type="NCBI Taxonomy" id="395010"/>
    <lineage>
        <taxon>Eukaryota</taxon>
        <taxon>Fungi</taxon>
        <taxon>Dikarya</taxon>
        <taxon>Ascomycota</taxon>
        <taxon>Pezizomycotina</taxon>
        <taxon>Dothideomycetes</taxon>
        <taxon>Dothideomycetidae</taxon>
        <taxon>Mycosphaerellales</taxon>
        <taxon>Mycosphaerellaceae</taxon>
        <taxon>Zasmidium</taxon>
    </lineage>
</organism>
<comment type="caution">
    <text evidence="2">The sequence shown here is derived from an EMBL/GenBank/DDBJ whole genome shotgun (WGS) entry which is preliminary data.</text>
</comment>
<feature type="compositionally biased region" description="Basic and acidic residues" evidence="1">
    <location>
        <begin position="112"/>
        <end position="130"/>
    </location>
</feature>
<dbReference type="EMBL" id="JAXOVC010000013">
    <property type="protein sequence ID" value="KAK4494806.1"/>
    <property type="molecule type" value="Genomic_DNA"/>
</dbReference>
<accession>A0ABR0E053</accession>
<feature type="compositionally biased region" description="Polar residues" evidence="1">
    <location>
        <begin position="39"/>
        <end position="88"/>
    </location>
</feature>
<feature type="region of interest" description="Disordered" evidence="1">
    <location>
        <begin position="1"/>
        <end position="194"/>
    </location>
</feature>
<protein>
    <submittedName>
        <fullName evidence="2">Uncharacterized protein</fullName>
    </submittedName>
</protein>
<feature type="region of interest" description="Disordered" evidence="1">
    <location>
        <begin position="497"/>
        <end position="552"/>
    </location>
</feature>
<name>A0ABR0E053_ZASCE</name>
<sequence length="567" mass="62780">MDQVNDWVQSQSISTTDPTPFEQFNYEEWLVVDPDLQGSGDNANVSAGATAEQHQPFANSTQGQATAGSGQDPTAMRQGQQASPTHGTSHAAISIPVQASPGSHSDQYHQMPDPETRNFDDLFPDLKHYNEYPGYTPHDQDQDPHLAQSPSHHRYPDPTALTGNAHYTNPHDPSSQFVPGPYLPEAQHHSPNMDGFGQQYYGGNQQMFVPPQTDFTFSPTPDFVQPLFGPDDPDDAQGPSSRGRPQKGKGTASSPVGDAPKENPSCIDCGKKYRTSSSPGRCTRCGAKYERRVAQPFVYTLDESVPDYAAAHRQIFSPIGGRQIYQDDVHQCLRDPQAENNFVRFLLNAINEVQSRENGWDVWSARQQKVFNEKAKLEPGYTNPLVTARLRALYREVLNYHLGGDAVYAVGGDNSGYSDDRSLRFSQRLATIRDILRKNKRVVMDVVEGRGVQGFVSNPRKYHERKASNNNCNVEKKRIMEKGKEIEAELGSVATATTRRGKRARTAEAASPMTAADEFEEGPSNKRVRNDYAGNDQSIYSPEYEGNGYGSGKPMQAAWLSGFGRRG</sequence>
<keyword evidence="3" id="KW-1185">Reference proteome</keyword>
<evidence type="ECO:0000313" key="2">
    <source>
        <dbReference type="EMBL" id="KAK4494806.1"/>
    </source>
</evidence>
<dbReference type="Proteomes" id="UP001305779">
    <property type="component" value="Unassembled WGS sequence"/>
</dbReference>
<proteinExistence type="predicted"/>
<gene>
    <name evidence="2" type="ORF">PRZ48_014162</name>
</gene>
<reference evidence="2 3" key="1">
    <citation type="journal article" date="2023" name="G3 (Bethesda)">
        <title>A chromosome-level genome assembly of Zasmidium syzygii isolated from banana leaves.</title>
        <authorList>
            <person name="van Westerhoven A.C."/>
            <person name="Mehrabi R."/>
            <person name="Talebi R."/>
            <person name="Steentjes M.B.F."/>
            <person name="Corcolon B."/>
            <person name="Chong P.A."/>
            <person name="Kema G.H.J."/>
            <person name="Seidl M.F."/>
        </authorList>
    </citation>
    <scope>NUCLEOTIDE SEQUENCE [LARGE SCALE GENOMIC DNA]</scope>
    <source>
        <strain evidence="2 3">P124</strain>
    </source>
</reference>
<feature type="compositionally biased region" description="Polar residues" evidence="1">
    <location>
        <begin position="1"/>
        <end position="18"/>
    </location>
</feature>
<evidence type="ECO:0000313" key="3">
    <source>
        <dbReference type="Proteomes" id="UP001305779"/>
    </source>
</evidence>
<feature type="region of interest" description="Disordered" evidence="1">
    <location>
        <begin position="218"/>
        <end position="277"/>
    </location>
</feature>
<evidence type="ECO:0000256" key="1">
    <source>
        <dbReference type="SAM" id="MobiDB-lite"/>
    </source>
</evidence>
<feature type="compositionally biased region" description="Polar residues" evidence="1">
    <location>
        <begin position="161"/>
        <end position="177"/>
    </location>
</feature>